<comment type="caution">
    <text evidence="2">The sequence shown here is derived from an EMBL/GenBank/DDBJ whole genome shotgun (WGS) entry which is preliminary data.</text>
</comment>
<evidence type="ECO:0000256" key="1">
    <source>
        <dbReference type="SAM" id="Phobius"/>
    </source>
</evidence>
<name>A0ABS2N9L6_9BACI</name>
<dbReference type="Proteomes" id="UP001646157">
    <property type="component" value="Unassembled WGS sequence"/>
</dbReference>
<keyword evidence="1" id="KW-0812">Transmembrane</keyword>
<accession>A0ABS2N9L6</accession>
<dbReference type="InterPro" id="IPR049722">
    <property type="entry name" value="Prli42-like"/>
</dbReference>
<dbReference type="EMBL" id="JAFBDZ010000001">
    <property type="protein sequence ID" value="MBM7584543.1"/>
    <property type="molecule type" value="Genomic_DNA"/>
</dbReference>
<dbReference type="NCBIfam" id="NF033880">
    <property type="entry name" value="Prli42"/>
    <property type="match status" value="1"/>
</dbReference>
<reference evidence="2 3" key="1">
    <citation type="submission" date="2021-01" db="EMBL/GenBank/DDBJ databases">
        <title>Genomic Encyclopedia of Type Strains, Phase IV (KMG-IV): sequencing the most valuable type-strain genomes for metagenomic binning, comparative biology and taxonomic classification.</title>
        <authorList>
            <person name="Goeker M."/>
        </authorList>
    </citation>
    <scope>NUCLEOTIDE SEQUENCE [LARGE SCALE GENOMIC DNA]</scope>
    <source>
        <strain evidence="2 3">DSM 24834</strain>
    </source>
</reference>
<evidence type="ECO:0008006" key="4">
    <source>
        <dbReference type="Google" id="ProtNLM"/>
    </source>
</evidence>
<evidence type="ECO:0000313" key="2">
    <source>
        <dbReference type="EMBL" id="MBM7584543.1"/>
    </source>
</evidence>
<dbReference type="RefSeq" id="WP_205168682.1">
    <property type="nucleotide sequence ID" value="NZ_JAFBDZ010000001.1"/>
</dbReference>
<evidence type="ECO:0000313" key="3">
    <source>
        <dbReference type="Proteomes" id="UP001646157"/>
    </source>
</evidence>
<proteinExistence type="predicted"/>
<gene>
    <name evidence="2" type="ORF">JOC86_001080</name>
</gene>
<keyword evidence="3" id="KW-1185">Reference proteome</keyword>
<organism evidence="2 3">
    <name type="scientific">Rossellomorea pakistanensis</name>
    <dbReference type="NCBI Taxonomy" id="992288"/>
    <lineage>
        <taxon>Bacteria</taxon>
        <taxon>Bacillati</taxon>
        <taxon>Bacillota</taxon>
        <taxon>Bacilli</taxon>
        <taxon>Bacillales</taxon>
        <taxon>Bacillaceae</taxon>
        <taxon>Rossellomorea</taxon>
    </lineage>
</organism>
<protein>
    <recommendedName>
        <fullName evidence="4">Stressosome-associated protein Prli42</fullName>
    </recommendedName>
</protein>
<keyword evidence="1" id="KW-1133">Transmembrane helix</keyword>
<sequence>MNKKLQRIVVFLMLFAMIASTILMGITMFL</sequence>
<feature type="transmembrane region" description="Helical" evidence="1">
    <location>
        <begin position="7"/>
        <end position="29"/>
    </location>
</feature>
<keyword evidence="1" id="KW-0472">Membrane</keyword>